<evidence type="ECO:0000313" key="2">
    <source>
        <dbReference type="EMBL" id="KAG7531014.1"/>
    </source>
</evidence>
<sequence>MTTPTEPQVISRKEVDQDRLVVVFDDPQFESHTTGSTPGQKEDLQKTWPVLTKKMTNVIENEVNELVEMLGGKYTESELRKKFTDELSPKKKIERNFALRQAAQSATESHPKDGYELGVTTAYIYVTLVGDDNPRIEGKVVLWVLPSRQEKPDDLHFRCWRPYTLSLGNDENASVRSEGDNETPERSFSAGSHALSDHTVPESNKNTSLESAGTSGV</sequence>
<keyword evidence="3" id="KW-1185">Reference proteome</keyword>
<gene>
    <name evidence="2" type="ORF">FFLO_04625</name>
</gene>
<reference evidence="2" key="1">
    <citation type="submission" date="2020-04" db="EMBL/GenBank/DDBJ databases">
        <title>Analysis of mating type loci in Filobasidium floriforme.</title>
        <authorList>
            <person name="Nowrousian M."/>
        </authorList>
    </citation>
    <scope>NUCLEOTIDE SEQUENCE</scope>
    <source>
        <strain evidence="2">CBS 6242</strain>
    </source>
</reference>
<dbReference type="Proteomes" id="UP000812966">
    <property type="component" value="Unassembled WGS sequence"/>
</dbReference>
<feature type="region of interest" description="Disordered" evidence="1">
    <location>
        <begin position="170"/>
        <end position="217"/>
    </location>
</feature>
<dbReference type="AlphaFoldDB" id="A0A8K0JKK3"/>
<name>A0A8K0JKK3_9TREE</name>
<evidence type="ECO:0000256" key="1">
    <source>
        <dbReference type="SAM" id="MobiDB-lite"/>
    </source>
</evidence>
<protein>
    <submittedName>
        <fullName evidence="2">Uncharacterized protein</fullName>
    </submittedName>
</protein>
<evidence type="ECO:0000313" key="3">
    <source>
        <dbReference type="Proteomes" id="UP000812966"/>
    </source>
</evidence>
<accession>A0A8K0JKK3</accession>
<dbReference type="EMBL" id="JABELV010000101">
    <property type="protein sequence ID" value="KAG7531014.1"/>
    <property type="molecule type" value="Genomic_DNA"/>
</dbReference>
<feature type="compositionally biased region" description="Polar residues" evidence="1">
    <location>
        <begin position="201"/>
        <end position="217"/>
    </location>
</feature>
<organism evidence="2 3">
    <name type="scientific">Filobasidium floriforme</name>
    <dbReference type="NCBI Taxonomy" id="5210"/>
    <lineage>
        <taxon>Eukaryota</taxon>
        <taxon>Fungi</taxon>
        <taxon>Dikarya</taxon>
        <taxon>Basidiomycota</taxon>
        <taxon>Agaricomycotina</taxon>
        <taxon>Tremellomycetes</taxon>
        <taxon>Filobasidiales</taxon>
        <taxon>Filobasidiaceae</taxon>
        <taxon>Filobasidium</taxon>
    </lineage>
</organism>
<comment type="caution">
    <text evidence="2">The sequence shown here is derived from an EMBL/GenBank/DDBJ whole genome shotgun (WGS) entry which is preliminary data.</text>
</comment>
<proteinExistence type="predicted"/>